<dbReference type="AlphaFoldDB" id="A0A9P5C8W9"/>
<feature type="compositionally biased region" description="Basic residues" evidence="1">
    <location>
        <begin position="203"/>
        <end position="214"/>
    </location>
</feature>
<name>A0A9P5C8W9_9HYPO</name>
<keyword evidence="3" id="KW-1185">Reference proteome</keyword>
<feature type="region of interest" description="Disordered" evidence="1">
    <location>
        <begin position="203"/>
        <end position="225"/>
    </location>
</feature>
<evidence type="ECO:0000313" key="2">
    <source>
        <dbReference type="EMBL" id="KAF3058880.1"/>
    </source>
</evidence>
<organism evidence="2 3">
    <name type="scientific">Trichoderma lentiforme</name>
    <dbReference type="NCBI Taxonomy" id="1567552"/>
    <lineage>
        <taxon>Eukaryota</taxon>
        <taxon>Fungi</taxon>
        <taxon>Dikarya</taxon>
        <taxon>Ascomycota</taxon>
        <taxon>Pezizomycotina</taxon>
        <taxon>Sordariomycetes</taxon>
        <taxon>Hypocreomycetidae</taxon>
        <taxon>Hypocreales</taxon>
        <taxon>Hypocreaceae</taxon>
        <taxon>Trichoderma</taxon>
    </lineage>
</organism>
<proteinExistence type="predicted"/>
<protein>
    <submittedName>
        <fullName evidence="2">Uncharacterized protein</fullName>
    </submittedName>
</protein>
<comment type="caution">
    <text evidence="2">The sequence shown here is derived from an EMBL/GenBank/DDBJ whole genome shotgun (WGS) entry which is preliminary data.</text>
</comment>
<sequence length="241" mass="24508">MHIQLPWTVPHRTGLNRHRRNSPLGIIHIESREAARSTIRATRPFVVREAAPIRIGTAASLTVTTEEPPAIPPAAPVAIRAHDAATARVAAPLGVGAEAAGTVGRVALAPVVVAVEIGAHGGCEEVACGVDAGAAVAADDEGWQGGVAVGGVLGGADGDADVCVAWSAAVFGGRRGLGGLLRDWGIYRVDASYEGGRSILLSSRRRRPTSRGRGGRSGGGGDGAPALLGTNLSLFTAFIEK</sequence>
<dbReference type="Proteomes" id="UP000801864">
    <property type="component" value="Unassembled WGS sequence"/>
</dbReference>
<evidence type="ECO:0000256" key="1">
    <source>
        <dbReference type="SAM" id="MobiDB-lite"/>
    </source>
</evidence>
<evidence type="ECO:0000313" key="3">
    <source>
        <dbReference type="Proteomes" id="UP000801864"/>
    </source>
</evidence>
<accession>A0A9P5C8W9</accession>
<reference evidence="2 3" key="1">
    <citation type="submission" date="2018-06" db="EMBL/GenBank/DDBJ databases">
        <title>Genome analysis of cellulolytic fungus Trichoderma lentiforme CFAM-422.</title>
        <authorList>
            <person name="Steindorff A.S."/>
            <person name="Formighieri E.F."/>
            <person name="Midorikawa G.E.O."/>
            <person name="Tamietti M.S."/>
            <person name="Ramos E.Z."/>
            <person name="Silva A.S."/>
            <person name="Bon E.P.S."/>
            <person name="Mendes T.D."/>
            <person name="Damaso M.C.T."/>
            <person name="Favaro L.C.L."/>
        </authorList>
    </citation>
    <scope>NUCLEOTIDE SEQUENCE [LARGE SCALE GENOMIC DNA]</scope>
    <source>
        <strain evidence="2 3">CFAM-422</strain>
    </source>
</reference>
<gene>
    <name evidence="2" type="ORF">CFAM422_011926</name>
</gene>
<dbReference type="EMBL" id="QLNT01000026">
    <property type="protein sequence ID" value="KAF3058880.1"/>
    <property type="molecule type" value="Genomic_DNA"/>
</dbReference>